<dbReference type="OrthoDB" id="5294764at2"/>
<dbReference type="PANTHER" id="PTHR34290">
    <property type="entry name" value="SI:CH73-390P7.2"/>
    <property type="match status" value="1"/>
</dbReference>
<dbReference type="EMBL" id="BMDX01000015">
    <property type="protein sequence ID" value="GGA83564.1"/>
    <property type="molecule type" value="Genomic_DNA"/>
</dbReference>
<reference evidence="2" key="1">
    <citation type="journal article" date="2019" name="Int. J. Syst. Evol. Microbiol.">
        <title>The Global Catalogue of Microorganisms (GCM) 10K type strain sequencing project: providing services to taxonomists for standard genome sequencing and annotation.</title>
        <authorList>
            <consortium name="The Broad Institute Genomics Platform"/>
            <consortium name="The Broad Institute Genome Sequencing Center for Infectious Disease"/>
            <person name="Wu L."/>
            <person name="Ma J."/>
        </authorList>
    </citation>
    <scope>NUCLEOTIDE SEQUENCE [LARGE SCALE GENOMIC DNA]</scope>
    <source>
        <strain evidence="2">CGMCC 1.10130</strain>
    </source>
</reference>
<keyword evidence="2" id="KW-1185">Reference proteome</keyword>
<gene>
    <name evidence="1" type="ORF">GCM10011369_26970</name>
</gene>
<comment type="caution">
    <text evidence="1">The sequence shown here is derived from an EMBL/GenBank/DDBJ whole genome shotgun (WGS) entry which is preliminary data.</text>
</comment>
<dbReference type="Pfam" id="PF04134">
    <property type="entry name" value="DCC1-like"/>
    <property type="match status" value="1"/>
</dbReference>
<dbReference type="Proteomes" id="UP000619743">
    <property type="component" value="Unassembled WGS sequence"/>
</dbReference>
<proteinExistence type="predicted"/>
<organism evidence="1 2">
    <name type="scientific">Neiella marina</name>
    <dbReference type="NCBI Taxonomy" id="508461"/>
    <lineage>
        <taxon>Bacteria</taxon>
        <taxon>Pseudomonadati</taxon>
        <taxon>Pseudomonadota</taxon>
        <taxon>Gammaproteobacteria</taxon>
        <taxon>Alteromonadales</taxon>
        <taxon>Echinimonadaceae</taxon>
        <taxon>Neiella</taxon>
    </lineage>
</organism>
<protein>
    <submittedName>
        <fullName evidence="1">Redox protein</fullName>
    </submittedName>
</protein>
<dbReference type="InterPro" id="IPR044691">
    <property type="entry name" value="DCC1_Trx"/>
</dbReference>
<evidence type="ECO:0000313" key="1">
    <source>
        <dbReference type="EMBL" id="GGA83564.1"/>
    </source>
</evidence>
<dbReference type="SUPFAM" id="SSF52833">
    <property type="entry name" value="Thioredoxin-like"/>
    <property type="match status" value="1"/>
</dbReference>
<evidence type="ECO:0000313" key="2">
    <source>
        <dbReference type="Proteomes" id="UP000619743"/>
    </source>
</evidence>
<dbReference type="InterPro" id="IPR007263">
    <property type="entry name" value="DCC1-like"/>
</dbReference>
<dbReference type="GO" id="GO:0015035">
    <property type="term" value="F:protein-disulfide reductase activity"/>
    <property type="evidence" value="ECO:0007669"/>
    <property type="project" value="InterPro"/>
</dbReference>
<name>A0A8J2U7A9_9GAMM</name>
<dbReference type="AlphaFoldDB" id="A0A8J2U7A9"/>
<dbReference type="PANTHER" id="PTHR34290:SF2">
    <property type="entry name" value="OS04G0668800 PROTEIN"/>
    <property type="match status" value="1"/>
</dbReference>
<dbReference type="RefSeq" id="WP_087506642.1">
    <property type="nucleotide sequence ID" value="NZ_BMDX01000015.1"/>
</dbReference>
<accession>A0A8J2U7A9</accession>
<sequence>MIKLTVFYDGTCPLCVKEMNALARYDKKQQIKTVDLYSDEFANYPQIDQQKADRVLHAIDDEQQLLLGLDVTHRAWQLVGKGWMYAPLRWKWIKPLADRCYLYFANNRYEISMWLTGSARCNKDSCSAPPTGRKQ</sequence>
<dbReference type="InterPro" id="IPR036249">
    <property type="entry name" value="Thioredoxin-like_sf"/>
</dbReference>